<evidence type="ECO:0000256" key="2">
    <source>
        <dbReference type="ARBA" id="ARBA00010145"/>
    </source>
</evidence>
<evidence type="ECO:0000256" key="6">
    <source>
        <dbReference type="ARBA" id="ARBA00022989"/>
    </source>
</evidence>
<reference evidence="9 10" key="1">
    <citation type="submission" date="2020-08" db="EMBL/GenBank/DDBJ databases">
        <title>Genomic Encyclopedia of Type Strains, Phase IV (KMG-IV): sequencing the most valuable type-strain genomes for metagenomic binning, comparative biology and taxonomic classification.</title>
        <authorList>
            <person name="Goeker M."/>
        </authorList>
    </citation>
    <scope>NUCLEOTIDE SEQUENCE [LARGE SCALE GENOMIC DNA]</scope>
    <source>
        <strain evidence="9 10">DSM 102238</strain>
    </source>
</reference>
<keyword evidence="3" id="KW-0813">Transport</keyword>
<dbReference type="InterPro" id="IPR004776">
    <property type="entry name" value="Mem_transp_PIN-like"/>
</dbReference>
<dbReference type="PANTHER" id="PTHR36838:SF3">
    <property type="entry name" value="TRANSPORTER AUXIN EFFLUX CARRIER EC FAMILY"/>
    <property type="match status" value="1"/>
</dbReference>
<feature type="transmembrane region" description="Helical" evidence="8">
    <location>
        <begin position="126"/>
        <end position="146"/>
    </location>
</feature>
<comment type="subcellular location">
    <subcellularLocation>
        <location evidence="1">Cell membrane</location>
        <topology evidence="1">Multi-pass membrane protein</topology>
    </subcellularLocation>
</comment>
<keyword evidence="4" id="KW-1003">Cell membrane</keyword>
<keyword evidence="7 8" id="KW-0472">Membrane</keyword>
<feature type="transmembrane region" description="Helical" evidence="8">
    <location>
        <begin position="295"/>
        <end position="317"/>
    </location>
</feature>
<name>A0A7W6E7Q8_9HYPH</name>
<evidence type="ECO:0000256" key="4">
    <source>
        <dbReference type="ARBA" id="ARBA00022475"/>
    </source>
</evidence>
<dbReference type="GO" id="GO:0055085">
    <property type="term" value="P:transmembrane transport"/>
    <property type="evidence" value="ECO:0007669"/>
    <property type="project" value="InterPro"/>
</dbReference>
<feature type="transmembrane region" description="Helical" evidence="8">
    <location>
        <begin position="236"/>
        <end position="259"/>
    </location>
</feature>
<feature type="transmembrane region" description="Helical" evidence="8">
    <location>
        <begin position="6"/>
        <end position="22"/>
    </location>
</feature>
<keyword evidence="10" id="KW-1185">Reference proteome</keyword>
<feature type="transmembrane region" description="Helical" evidence="8">
    <location>
        <begin position="65"/>
        <end position="83"/>
    </location>
</feature>
<dbReference type="RefSeq" id="WP_183196800.1">
    <property type="nucleotide sequence ID" value="NZ_JACIEK010000001.1"/>
</dbReference>
<feature type="transmembrane region" description="Helical" evidence="8">
    <location>
        <begin position="95"/>
        <end position="114"/>
    </location>
</feature>
<feature type="transmembrane region" description="Helical" evidence="8">
    <location>
        <begin position="178"/>
        <end position="195"/>
    </location>
</feature>
<evidence type="ECO:0000256" key="3">
    <source>
        <dbReference type="ARBA" id="ARBA00022448"/>
    </source>
</evidence>
<evidence type="ECO:0000256" key="5">
    <source>
        <dbReference type="ARBA" id="ARBA00022692"/>
    </source>
</evidence>
<dbReference type="Proteomes" id="UP000542776">
    <property type="component" value="Unassembled WGS sequence"/>
</dbReference>
<evidence type="ECO:0000256" key="8">
    <source>
        <dbReference type="SAM" id="Phobius"/>
    </source>
</evidence>
<keyword evidence="5 8" id="KW-0812">Transmembrane</keyword>
<comment type="similarity">
    <text evidence="2">Belongs to the auxin efflux carrier (TC 2.A.69) family.</text>
</comment>
<comment type="caution">
    <text evidence="9">The sequence shown here is derived from an EMBL/GenBank/DDBJ whole genome shotgun (WGS) entry which is preliminary data.</text>
</comment>
<dbReference type="GO" id="GO:0005886">
    <property type="term" value="C:plasma membrane"/>
    <property type="evidence" value="ECO:0007669"/>
    <property type="project" value="UniProtKB-SubCell"/>
</dbReference>
<evidence type="ECO:0000313" key="10">
    <source>
        <dbReference type="Proteomes" id="UP000542776"/>
    </source>
</evidence>
<dbReference type="AlphaFoldDB" id="A0A7W6E7Q8"/>
<dbReference type="InterPro" id="IPR038770">
    <property type="entry name" value="Na+/solute_symporter_sf"/>
</dbReference>
<proteinExistence type="inferred from homology"/>
<dbReference type="Gene3D" id="1.20.1530.20">
    <property type="match status" value="1"/>
</dbReference>
<feature type="transmembrane region" description="Helical" evidence="8">
    <location>
        <begin position="207"/>
        <end position="224"/>
    </location>
</feature>
<sequence length="319" mass="33122">MSLVLPIIAPIFILIALGTLTAKLKLLPATTGDALSGFVFLVAVPTLMFRTVATADFGEVAPVSLWLSYFAGVVPVYAAGMVLARRLLGADRRGAVIAGVSASFSNLIFVGIPVVERAYGREGLDVLALIVAIHLPTMMTASTLLLERAAARDAAQSGSESAAEPSIKRTLRQVVRNLSRNALVIGLVLGFAWRFTGLPLEGPHGEVIRLLAGTAGPLALFALGMSLPRYRIRGALLVPSLVTALALVVQPLIVLGVGAALLPPLWLAVAVTAAACPVGVNAYLFATYFKTGESLAAAVIVVSTVVSAATLTAWIALVH</sequence>
<dbReference type="PANTHER" id="PTHR36838">
    <property type="entry name" value="AUXIN EFFLUX CARRIER FAMILY PROTEIN"/>
    <property type="match status" value="1"/>
</dbReference>
<feature type="transmembrane region" description="Helical" evidence="8">
    <location>
        <begin position="34"/>
        <end position="53"/>
    </location>
</feature>
<evidence type="ECO:0000256" key="7">
    <source>
        <dbReference type="ARBA" id="ARBA00023136"/>
    </source>
</evidence>
<organism evidence="9 10">
    <name type="scientific">Aureimonas pseudogalii</name>
    <dbReference type="NCBI Taxonomy" id="1744844"/>
    <lineage>
        <taxon>Bacteria</taxon>
        <taxon>Pseudomonadati</taxon>
        <taxon>Pseudomonadota</taxon>
        <taxon>Alphaproteobacteria</taxon>
        <taxon>Hyphomicrobiales</taxon>
        <taxon>Aurantimonadaceae</taxon>
        <taxon>Aureimonas</taxon>
    </lineage>
</organism>
<feature type="transmembrane region" description="Helical" evidence="8">
    <location>
        <begin position="265"/>
        <end position="288"/>
    </location>
</feature>
<evidence type="ECO:0000313" key="9">
    <source>
        <dbReference type="EMBL" id="MBB3996291.1"/>
    </source>
</evidence>
<gene>
    <name evidence="9" type="ORF">GGR04_000112</name>
</gene>
<keyword evidence="6 8" id="KW-1133">Transmembrane helix</keyword>
<protein>
    <recommendedName>
        <fullName evidence="11">Transporter</fullName>
    </recommendedName>
</protein>
<evidence type="ECO:0000256" key="1">
    <source>
        <dbReference type="ARBA" id="ARBA00004651"/>
    </source>
</evidence>
<accession>A0A7W6E7Q8</accession>
<evidence type="ECO:0008006" key="11">
    <source>
        <dbReference type="Google" id="ProtNLM"/>
    </source>
</evidence>
<dbReference type="Pfam" id="PF03547">
    <property type="entry name" value="Mem_trans"/>
    <property type="match status" value="1"/>
</dbReference>
<dbReference type="EMBL" id="JACIEK010000001">
    <property type="protein sequence ID" value="MBB3996291.1"/>
    <property type="molecule type" value="Genomic_DNA"/>
</dbReference>